<dbReference type="EMBL" id="CAMXCT010003661">
    <property type="protein sequence ID" value="CAI4005619.1"/>
    <property type="molecule type" value="Genomic_DNA"/>
</dbReference>
<evidence type="ECO:0000313" key="5">
    <source>
        <dbReference type="EMBL" id="CAI4005619.1"/>
    </source>
</evidence>
<feature type="region of interest" description="Disordered" evidence="3">
    <location>
        <begin position="1"/>
        <end position="38"/>
    </location>
</feature>
<protein>
    <submittedName>
        <fullName evidence="6">N-acetyltransferase domain-containing protein</fullName>
    </submittedName>
</protein>
<keyword evidence="1" id="KW-0808">Transferase</keyword>
<dbReference type="PROSITE" id="PS51186">
    <property type="entry name" value="GNAT"/>
    <property type="match status" value="1"/>
</dbReference>
<organism evidence="5">
    <name type="scientific">Cladocopium goreaui</name>
    <dbReference type="NCBI Taxonomy" id="2562237"/>
    <lineage>
        <taxon>Eukaryota</taxon>
        <taxon>Sar</taxon>
        <taxon>Alveolata</taxon>
        <taxon>Dinophyceae</taxon>
        <taxon>Suessiales</taxon>
        <taxon>Symbiodiniaceae</taxon>
        <taxon>Cladocopium</taxon>
    </lineage>
</organism>
<dbReference type="CDD" id="cd04301">
    <property type="entry name" value="NAT_SF"/>
    <property type="match status" value="1"/>
</dbReference>
<evidence type="ECO:0000256" key="2">
    <source>
        <dbReference type="ARBA" id="ARBA00023315"/>
    </source>
</evidence>
<evidence type="ECO:0000259" key="4">
    <source>
        <dbReference type="PROSITE" id="PS51186"/>
    </source>
</evidence>
<dbReference type="PANTHER" id="PTHR43420:SF44">
    <property type="entry name" value="ACETYLTRANSFERASE YPEA"/>
    <property type="match status" value="1"/>
</dbReference>
<dbReference type="InterPro" id="IPR016181">
    <property type="entry name" value="Acyl_CoA_acyltransferase"/>
</dbReference>
<comment type="caution">
    <text evidence="5">The sequence shown here is derived from an EMBL/GenBank/DDBJ whole genome shotgun (WGS) entry which is preliminary data.</text>
</comment>
<evidence type="ECO:0000256" key="3">
    <source>
        <dbReference type="SAM" id="MobiDB-lite"/>
    </source>
</evidence>
<dbReference type="PANTHER" id="PTHR43420">
    <property type="entry name" value="ACETYLTRANSFERASE"/>
    <property type="match status" value="1"/>
</dbReference>
<dbReference type="Gene3D" id="3.40.630.30">
    <property type="match status" value="1"/>
</dbReference>
<feature type="compositionally biased region" description="Basic and acidic residues" evidence="3">
    <location>
        <begin position="1"/>
        <end position="12"/>
    </location>
</feature>
<gene>
    <name evidence="5" type="ORF">C1SCF055_LOCUS31328</name>
</gene>
<evidence type="ECO:0000256" key="1">
    <source>
        <dbReference type="ARBA" id="ARBA00022679"/>
    </source>
</evidence>
<evidence type="ECO:0000313" key="7">
    <source>
        <dbReference type="Proteomes" id="UP001152797"/>
    </source>
</evidence>
<dbReference type="InterPro" id="IPR000182">
    <property type="entry name" value="GNAT_dom"/>
</dbReference>
<dbReference type="InterPro" id="IPR050680">
    <property type="entry name" value="YpeA/RimI_acetyltransf"/>
</dbReference>
<dbReference type="GO" id="GO:0016747">
    <property type="term" value="F:acyltransferase activity, transferring groups other than amino-acyl groups"/>
    <property type="evidence" value="ECO:0007669"/>
    <property type="project" value="InterPro"/>
</dbReference>
<dbReference type="Proteomes" id="UP001152797">
    <property type="component" value="Unassembled WGS sequence"/>
</dbReference>
<feature type="domain" description="N-acetyltransferase" evidence="4">
    <location>
        <begin position="119"/>
        <end position="265"/>
    </location>
</feature>
<dbReference type="EMBL" id="CAMXCT020003661">
    <property type="protein sequence ID" value="CAL1158994.1"/>
    <property type="molecule type" value="Genomic_DNA"/>
</dbReference>
<name>A0A9P1G9Y7_9DINO</name>
<dbReference type="AlphaFoldDB" id="A0A9P1G9Y7"/>
<reference evidence="5" key="1">
    <citation type="submission" date="2022-10" db="EMBL/GenBank/DDBJ databases">
        <authorList>
            <person name="Chen Y."/>
            <person name="Dougan E. K."/>
            <person name="Chan C."/>
            <person name="Rhodes N."/>
            <person name="Thang M."/>
        </authorList>
    </citation>
    <scope>NUCLEOTIDE SEQUENCE</scope>
</reference>
<dbReference type="EMBL" id="CAMXCT030003661">
    <property type="protein sequence ID" value="CAL4792931.1"/>
    <property type="molecule type" value="Genomic_DNA"/>
</dbReference>
<dbReference type="SUPFAM" id="SSF55729">
    <property type="entry name" value="Acyl-CoA N-acyltransferases (Nat)"/>
    <property type="match status" value="1"/>
</dbReference>
<accession>A0A9P1G9Y7</accession>
<reference evidence="6 7" key="2">
    <citation type="submission" date="2024-05" db="EMBL/GenBank/DDBJ databases">
        <authorList>
            <person name="Chen Y."/>
            <person name="Shah S."/>
            <person name="Dougan E. K."/>
            <person name="Thang M."/>
            <person name="Chan C."/>
        </authorList>
    </citation>
    <scope>NUCLEOTIDE SEQUENCE [LARGE SCALE GENOMIC DNA]</scope>
</reference>
<sequence length="277" mass="31418">MVQRARARETKGRQSPRRRKELMQPVPRKRRRDETQDRVAERLAQLRTWADTWPSADPPCTKIVKRRKVGKQPDDTGAVVASNREYAVVAQPPAYVAARIRVLEKHLVVDHASLCCEQEEFTNLSVEDWCNIASVEPDSKGLAPTQETLAAVWNASAFTLCLVHLKSREVVGYVYAALRTDSNQLIISHVKVDAAERGKRLGTLMIEAAEVHAKGRGWKYESCKLEVMESNVAAKRCYSRSGFRHIKSGYRTHTGCSLRWELWRKDLGMSCQCADIQ</sequence>
<evidence type="ECO:0000313" key="6">
    <source>
        <dbReference type="EMBL" id="CAL4792931.1"/>
    </source>
</evidence>
<keyword evidence="2" id="KW-0012">Acyltransferase</keyword>
<keyword evidence="7" id="KW-1185">Reference proteome</keyword>
<dbReference type="Pfam" id="PF00583">
    <property type="entry name" value="Acetyltransf_1"/>
    <property type="match status" value="1"/>
</dbReference>
<proteinExistence type="predicted"/>